<proteinExistence type="predicted"/>
<dbReference type="SUPFAM" id="SSF50475">
    <property type="entry name" value="FMN-binding split barrel"/>
    <property type="match status" value="1"/>
</dbReference>
<accession>A0ABQ2ZHB3</accession>
<dbReference type="InterPro" id="IPR012349">
    <property type="entry name" value="Split_barrel_FMN-bd"/>
</dbReference>
<dbReference type="PANTHER" id="PTHR42815:SF2">
    <property type="entry name" value="FAD-BINDING, PUTATIVE (AFU_ORTHOLOGUE AFUA_6G07600)-RELATED"/>
    <property type="match status" value="1"/>
</dbReference>
<feature type="domain" description="Pyridoxamine 5'-phosphate oxidase N-terminal" evidence="1">
    <location>
        <begin position="38"/>
        <end position="135"/>
    </location>
</feature>
<protein>
    <recommendedName>
        <fullName evidence="1">Pyridoxamine 5'-phosphate oxidase N-terminal domain-containing protein</fullName>
    </recommendedName>
</protein>
<sequence>MPERDFYHQGARRVQDALETRPLADHIAGKYVTEDLDESATGIITAAPCFYLATADAQGFPDCSYKGGLPGFVHVVTPDLLRFPSYDGNGMFRSLGNILENPRIGMLFIDYAKPIKLRVNGIAQLSTEGALLDAFPDADAVVEVRVRQVFENCPRYLHDMRCESYSDYVPRPHRTPPDPQWKLKPEYDGLVRLRNG</sequence>
<evidence type="ECO:0000259" key="1">
    <source>
        <dbReference type="Pfam" id="PF01243"/>
    </source>
</evidence>
<keyword evidence="3" id="KW-1185">Reference proteome</keyword>
<dbReference type="RefSeq" id="WP_190025840.1">
    <property type="nucleotide sequence ID" value="NZ_BMUU01000001.1"/>
</dbReference>
<dbReference type="Proteomes" id="UP000600946">
    <property type="component" value="Unassembled WGS sequence"/>
</dbReference>
<comment type="caution">
    <text evidence="2">The sequence shown here is derived from an EMBL/GenBank/DDBJ whole genome shotgun (WGS) entry which is preliminary data.</text>
</comment>
<evidence type="ECO:0000313" key="2">
    <source>
        <dbReference type="EMBL" id="GGY14264.1"/>
    </source>
</evidence>
<dbReference type="GeneID" id="96288255"/>
<name>A0ABQ2ZHB3_9ACTN</name>
<dbReference type="Pfam" id="PF01243">
    <property type="entry name" value="PNPOx_N"/>
    <property type="match status" value="1"/>
</dbReference>
<evidence type="ECO:0000313" key="3">
    <source>
        <dbReference type="Proteomes" id="UP000600946"/>
    </source>
</evidence>
<dbReference type="EMBL" id="BMUU01000001">
    <property type="protein sequence ID" value="GGY14264.1"/>
    <property type="molecule type" value="Genomic_DNA"/>
</dbReference>
<dbReference type="InterPro" id="IPR011576">
    <property type="entry name" value="Pyridox_Oxase_N"/>
</dbReference>
<gene>
    <name evidence="2" type="ORF">GCM10010326_02090</name>
</gene>
<dbReference type="PANTHER" id="PTHR42815">
    <property type="entry name" value="FAD-BINDING, PUTATIVE (AFU_ORTHOLOGUE AFUA_6G07600)-RELATED"/>
    <property type="match status" value="1"/>
</dbReference>
<dbReference type="Gene3D" id="2.30.110.10">
    <property type="entry name" value="Electron Transport, Fmn-binding Protein, Chain A"/>
    <property type="match status" value="1"/>
</dbReference>
<organism evidence="2 3">
    <name type="scientific">Streptomyces xanthochromogenes</name>
    <dbReference type="NCBI Taxonomy" id="67384"/>
    <lineage>
        <taxon>Bacteria</taxon>
        <taxon>Bacillati</taxon>
        <taxon>Actinomycetota</taxon>
        <taxon>Actinomycetes</taxon>
        <taxon>Kitasatosporales</taxon>
        <taxon>Streptomycetaceae</taxon>
        <taxon>Streptomyces</taxon>
    </lineage>
</organism>
<reference evidence="3" key="1">
    <citation type="journal article" date="2019" name="Int. J. Syst. Evol. Microbiol.">
        <title>The Global Catalogue of Microorganisms (GCM) 10K type strain sequencing project: providing services to taxonomists for standard genome sequencing and annotation.</title>
        <authorList>
            <consortium name="The Broad Institute Genomics Platform"/>
            <consortium name="The Broad Institute Genome Sequencing Center for Infectious Disease"/>
            <person name="Wu L."/>
            <person name="Ma J."/>
        </authorList>
    </citation>
    <scope>NUCLEOTIDE SEQUENCE [LARGE SCALE GENOMIC DNA]</scope>
    <source>
        <strain evidence="3">JCM 4594</strain>
    </source>
</reference>